<dbReference type="InParanoid" id="D1C9Z3"/>
<dbReference type="EMBL" id="CP001824">
    <property type="protein sequence ID" value="ACZ40636.1"/>
    <property type="molecule type" value="Genomic_DNA"/>
</dbReference>
<dbReference type="AlphaFoldDB" id="D1C9Z3"/>
<dbReference type="KEGG" id="sti:Sthe_3236"/>
<evidence type="ECO:0000313" key="2">
    <source>
        <dbReference type="Proteomes" id="UP000002027"/>
    </source>
</evidence>
<protein>
    <submittedName>
        <fullName evidence="1">Uncharacterized protein</fullName>
    </submittedName>
</protein>
<dbReference type="HOGENOM" id="CLU_2773815_0_0_0"/>
<organism evidence="1 2">
    <name type="scientific">Sphaerobacter thermophilus (strain ATCC 49802 / DSM 20745 / KCCM 41009 / NCIMB 13125 / S 6022)</name>
    <dbReference type="NCBI Taxonomy" id="479434"/>
    <lineage>
        <taxon>Bacteria</taxon>
        <taxon>Pseudomonadati</taxon>
        <taxon>Thermomicrobiota</taxon>
        <taxon>Thermomicrobia</taxon>
        <taxon>Sphaerobacterales</taxon>
        <taxon>Sphaerobacterineae</taxon>
        <taxon>Sphaerobacteraceae</taxon>
        <taxon>Sphaerobacter</taxon>
    </lineage>
</organism>
<name>D1C9Z3_SPHTD</name>
<proteinExistence type="predicted"/>
<dbReference type="Proteomes" id="UP000002027">
    <property type="component" value="Chromosome 2"/>
</dbReference>
<sequence length="69" mass="7228">MKLDSHLSEKKVLAQLRRQAAETFGPMRTFEMAEALEITAAALARIAAAPLDLTDDAPDTSGVDAGGTA</sequence>
<evidence type="ECO:0000313" key="1">
    <source>
        <dbReference type="EMBL" id="ACZ40636.1"/>
    </source>
</evidence>
<dbReference type="STRING" id="479434.Sthe_3236"/>
<reference evidence="2" key="1">
    <citation type="submission" date="2009-11" db="EMBL/GenBank/DDBJ databases">
        <title>The complete chromosome 2 of Sphaerobacter thermophilus DSM 20745.</title>
        <authorList>
            <person name="Lucas S."/>
            <person name="Copeland A."/>
            <person name="Lapidus A."/>
            <person name="Glavina del Rio T."/>
            <person name="Dalin E."/>
            <person name="Tice H."/>
            <person name="Bruce D."/>
            <person name="Goodwin L."/>
            <person name="Pitluck S."/>
            <person name="Kyrpides N."/>
            <person name="Mavromatis K."/>
            <person name="Ivanova N."/>
            <person name="Mikhailova N."/>
            <person name="LaButti K.M."/>
            <person name="Clum A."/>
            <person name="Sun H.I."/>
            <person name="Brettin T."/>
            <person name="Detter J.C."/>
            <person name="Han C."/>
            <person name="Larimer F."/>
            <person name="Land M."/>
            <person name="Hauser L."/>
            <person name="Markowitz V."/>
            <person name="Cheng J.F."/>
            <person name="Hugenholtz P."/>
            <person name="Woyke T."/>
            <person name="Wu D."/>
            <person name="Steenblock K."/>
            <person name="Schneider S."/>
            <person name="Pukall R."/>
            <person name="Goeker M."/>
            <person name="Klenk H.P."/>
            <person name="Eisen J.A."/>
        </authorList>
    </citation>
    <scope>NUCLEOTIDE SEQUENCE [LARGE SCALE GENOMIC DNA]</scope>
    <source>
        <strain evidence="2">ATCC 49802 / DSM 20745 / S 6022</strain>
    </source>
</reference>
<reference evidence="1 2" key="2">
    <citation type="journal article" date="2010" name="Stand. Genomic Sci.">
        <title>Complete genome sequence of Desulfohalobium retbaense type strain (HR(100)).</title>
        <authorList>
            <person name="Spring S."/>
            <person name="Nolan M."/>
            <person name="Lapidus A."/>
            <person name="Glavina Del Rio T."/>
            <person name="Copeland A."/>
            <person name="Tice H."/>
            <person name="Cheng J.F."/>
            <person name="Lucas S."/>
            <person name="Land M."/>
            <person name="Chen F."/>
            <person name="Bruce D."/>
            <person name="Goodwin L."/>
            <person name="Pitluck S."/>
            <person name="Ivanova N."/>
            <person name="Mavromatis K."/>
            <person name="Mikhailova N."/>
            <person name="Pati A."/>
            <person name="Chen A."/>
            <person name="Palaniappan K."/>
            <person name="Hauser L."/>
            <person name="Chang Y.J."/>
            <person name="Jeffries C.D."/>
            <person name="Munk C."/>
            <person name="Kiss H."/>
            <person name="Chain P."/>
            <person name="Han C."/>
            <person name="Brettin T."/>
            <person name="Detter J.C."/>
            <person name="Schuler E."/>
            <person name="Goker M."/>
            <person name="Rohde M."/>
            <person name="Bristow J."/>
            <person name="Eisen J.A."/>
            <person name="Markowitz V."/>
            <person name="Hugenholtz P."/>
            <person name="Kyrpides N.C."/>
            <person name="Klenk H.P."/>
        </authorList>
    </citation>
    <scope>NUCLEOTIDE SEQUENCE [LARGE SCALE GENOMIC DNA]</scope>
    <source>
        <strain evidence="2">ATCC 49802 / DSM 20745 / S 6022</strain>
    </source>
</reference>
<gene>
    <name evidence="1" type="ordered locus">Sthe_3236</name>
</gene>
<keyword evidence="2" id="KW-1185">Reference proteome</keyword>
<dbReference type="RefSeq" id="WP_012873671.1">
    <property type="nucleotide sequence ID" value="NC_013524.1"/>
</dbReference>
<accession>D1C9Z3</accession>